<dbReference type="Proteomes" id="UP000027178">
    <property type="component" value="Unassembled WGS sequence"/>
</dbReference>
<evidence type="ECO:0000313" key="4">
    <source>
        <dbReference type="Proteomes" id="UP000027178"/>
    </source>
</evidence>
<dbReference type="PATRIC" id="fig|1348663.4.peg.7040"/>
<gene>
    <name evidence="3" type="ORF">KCH_72810</name>
</gene>
<proteinExistence type="predicted"/>
<sequence length="383" mass="40194">MDRFVGLVAERTADPGVLAAAVRAARAASELVAALPEREVRRHTRALLDGVRSALRGDGEPGPRALDAAGALGSDRARQGVPVAALLDGFQAGRSHLVESVIAEGRRRGVPADELLDGVTRIDHITIMLARRMVQAHRVAELAAARTAREEHLLMLRQLLHGEAVETLGAPLSPGGRYRCVVTAVSDPALAGPAEQALTAAGPGLCGFVDGRLAALTGPEPRLPADGPPAVVTPPAAPQGLAPLYALARQALRAAEAAGLTGLHRLADLALLTATPADADLGALLARSLLGALDPSDPFHRELAATALSQLAHGGRTDRTAAELHVHPNTVKYRLRRLRELTGGDPLDGGVEHTAHWWWALRSWLGRAGPGAGQLYQRWVLPP</sequence>
<dbReference type="PANTHER" id="PTHR33744:SF1">
    <property type="entry name" value="DNA-BINDING TRANSCRIPTIONAL ACTIVATOR ADER"/>
    <property type="match status" value="1"/>
</dbReference>
<dbReference type="RefSeq" id="WP_051654094.1">
    <property type="nucleotide sequence ID" value="NZ_KK853997.1"/>
</dbReference>
<dbReference type="InterPro" id="IPR025751">
    <property type="entry name" value="RsbRD_N_dom"/>
</dbReference>
<dbReference type="Pfam" id="PF13556">
    <property type="entry name" value="HTH_30"/>
    <property type="match status" value="1"/>
</dbReference>
<dbReference type="eggNOG" id="COG2508">
    <property type="taxonomic scope" value="Bacteria"/>
</dbReference>
<dbReference type="EMBL" id="JNBY01000158">
    <property type="protein sequence ID" value="KDN80928.1"/>
    <property type="molecule type" value="Genomic_DNA"/>
</dbReference>
<dbReference type="InterPro" id="IPR042070">
    <property type="entry name" value="PucR_C-HTH_sf"/>
</dbReference>
<dbReference type="PANTHER" id="PTHR33744">
    <property type="entry name" value="CARBOHYDRATE DIACID REGULATOR"/>
    <property type="match status" value="1"/>
</dbReference>
<evidence type="ECO:0000259" key="1">
    <source>
        <dbReference type="Pfam" id="PF13556"/>
    </source>
</evidence>
<feature type="domain" description="PucR C-terminal helix-turn-helix" evidence="1">
    <location>
        <begin position="304"/>
        <end position="349"/>
    </location>
</feature>
<feature type="domain" description="RsbT co-antagonist protein RsbRD N-terminal" evidence="2">
    <location>
        <begin position="17"/>
        <end position="151"/>
    </location>
</feature>
<reference evidence="3 4" key="1">
    <citation type="submission" date="2014-05" db="EMBL/GenBank/DDBJ databases">
        <title>Draft Genome Sequence of Kitasatospora cheerisanensis KCTC 2395.</title>
        <authorList>
            <person name="Nam D.H."/>
        </authorList>
    </citation>
    <scope>NUCLEOTIDE SEQUENCE [LARGE SCALE GENOMIC DNA]</scope>
    <source>
        <strain evidence="3 4">KCTC 2395</strain>
    </source>
</reference>
<dbReference type="AlphaFoldDB" id="A0A066YHF6"/>
<name>A0A066YHF6_9ACTN</name>
<comment type="caution">
    <text evidence="3">The sequence shown here is derived from an EMBL/GenBank/DDBJ whole genome shotgun (WGS) entry which is preliminary data.</text>
</comment>
<organism evidence="3 4">
    <name type="scientific">Kitasatospora cheerisanensis KCTC 2395</name>
    <dbReference type="NCBI Taxonomy" id="1348663"/>
    <lineage>
        <taxon>Bacteria</taxon>
        <taxon>Bacillati</taxon>
        <taxon>Actinomycetota</taxon>
        <taxon>Actinomycetes</taxon>
        <taxon>Kitasatosporales</taxon>
        <taxon>Streptomycetaceae</taxon>
        <taxon>Kitasatospora</taxon>
    </lineage>
</organism>
<keyword evidence="4" id="KW-1185">Reference proteome</keyword>
<dbReference type="Pfam" id="PF14361">
    <property type="entry name" value="RsbRD_N"/>
    <property type="match status" value="1"/>
</dbReference>
<evidence type="ECO:0000313" key="3">
    <source>
        <dbReference type="EMBL" id="KDN80928.1"/>
    </source>
</evidence>
<accession>A0A066YHF6</accession>
<dbReference type="HOGENOM" id="CLU_675810_0_0_11"/>
<protein>
    <submittedName>
        <fullName evidence="3">Uncharacterized protein</fullName>
    </submittedName>
</protein>
<dbReference type="InterPro" id="IPR051448">
    <property type="entry name" value="CdaR-like_regulators"/>
</dbReference>
<dbReference type="InterPro" id="IPR025736">
    <property type="entry name" value="PucR_C-HTH_dom"/>
</dbReference>
<dbReference type="Gene3D" id="1.10.10.2840">
    <property type="entry name" value="PucR C-terminal helix-turn-helix domain"/>
    <property type="match status" value="1"/>
</dbReference>
<evidence type="ECO:0000259" key="2">
    <source>
        <dbReference type="Pfam" id="PF14361"/>
    </source>
</evidence>